<evidence type="ECO:0000313" key="1">
    <source>
        <dbReference type="EMBL" id="RAW59134.1"/>
    </source>
</evidence>
<sequence>MRSSKMLYRVFASVFSQLAREIIGHFASVENAQILKQYIVLPKAAAKDEIFFGFTWRFCLFSDFSV</sequence>
<accession>A0A329UDT4</accession>
<comment type="caution">
    <text evidence="1">The sequence shown here is derived from an EMBL/GenBank/DDBJ whole genome shotgun (WGS) entry which is preliminary data.</text>
</comment>
<evidence type="ECO:0000313" key="2">
    <source>
        <dbReference type="Proteomes" id="UP000251281"/>
    </source>
</evidence>
<dbReference type="AlphaFoldDB" id="A0A329UDT4"/>
<dbReference type="EMBL" id="PRLD01000003">
    <property type="protein sequence ID" value="RAW59134.1"/>
    <property type="molecule type" value="Genomic_DNA"/>
</dbReference>
<proteinExistence type="predicted"/>
<dbReference type="Proteomes" id="UP000251281">
    <property type="component" value="Unassembled WGS sequence"/>
</dbReference>
<reference evidence="1 2" key="1">
    <citation type="submission" date="2018-02" db="EMBL/GenBank/DDBJ databases">
        <title>Complete genome sequencing of Faecalibacterium prausnitzii strains isolated from the human gut.</title>
        <authorList>
            <person name="Fitzgerald B.C."/>
            <person name="Shkoporov A.N."/>
            <person name="Ross P.R."/>
            <person name="Hill C."/>
        </authorList>
    </citation>
    <scope>NUCLEOTIDE SEQUENCE [LARGE SCALE GENOMIC DNA]</scope>
    <source>
        <strain evidence="1 2">APC923/51-1</strain>
    </source>
</reference>
<gene>
    <name evidence="1" type="ORF">C4N24_04940</name>
</gene>
<name>A0A329UDT4_9FIRM</name>
<organism evidence="1 2">
    <name type="scientific">Faecalibacterium prausnitzii</name>
    <dbReference type="NCBI Taxonomy" id="853"/>
    <lineage>
        <taxon>Bacteria</taxon>
        <taxon>Bacillati</taxon>
        <taxon>Bacillota</taxon>
        <taxon>Clostridia</taxon>
        <taxon>Eubacteriales</taxon>
        <taxon>Oscillospiraceae</taxon>
        <taxon>Faecalibacterium</taxon>
    </lineage>
</organism>
<protein>
    <submittedName>
        <fullName evidence="1">Uncharacterized protein</fullName>
    </submittedName>
</protein>